<dbReference type="Pfam" id="PF02082">
    <property type="entry name" value="Rrf2"/>
    <property type="match status" value="1"/>
</dbReference>
<keyword evidence="1" id="KW-0238">DNA-binding</keyword>
<dbReference type="GO" id="GO:0003700">
    <property type="term" value="F:DNA-binding transcription factor activity"/>
    <property type="evidence" value="ECO:0007669"/>
    <property type="project" value="TreeGrafter"/>
</dbReference>
<organism evidence="2">
    <name type="scientific">freshwater metagenome</name>
    <dbReference type="NCBI Taxonomy" id="449393"/>
    <lineage>
        <taxon>unclassified sequences</taxon>
        <taxon>metagenomes</taxon>
        <taxon>ecological metagenomes</taxon>
    </lineage>
</organism>
<accession>A0A6J7GFT8</accession>
<dbReference type="PROSITE" id="PS01332">
    <property type="entry name" value="HTH_RRF2_1"/>
    <property type="match status" value="1"/>
</dbReference>
<dbReference type="PANTHER" id="PTHR33221">
    <property type="entry name" value="WINGED HELIX-TURN-HELIX TRANSCRIPTIONAL REGULATOR, RRF2 FAMILY"/>
    <property type="match status" value="1"/>
</dbReference>
<dbReference type="InterPro" id="IPR000944">
    <property type="entry name" value="Tscrpt_reg_Rrf2"/>
</dbReference>
<proteinExistence type="predicted"/>
<protein>
    <submittedName>
        <fullName evidence="2">Unannotated protein</fullName>
    </submittedName>
</protein>
<evidence type="ECO:0000256" key="1">
    <source>
        <dbReference type="ARBA" id="ARBA00023125"/>
    </source>
</evidence>
<dbReference type="SUPFAM" id="SSF46785">
    <property type="entry name" value="Winged helix' DNA-binding domain"/>
    <property type="match status" value="1"/>
</dbReference>
<dbReference type="GO" id="GO:0003677">
    <property type="term" value="F:DNA binding"/>
    <property type="evidence" value="ECO:0007669"/>
    <property type="project" value="UniProtKB-KW"/>
</dbReference>
<gene>
    <name evidence="2" type="ORF">UFOPK3610_00501</name>
</gene>
<dbReference type="Gene3D" id="1.10.10.10">
    <property type="entry name" value="Winged helix-like DNA-binding domain superfamily/Winged helix DNA-binding domain"/>
    <property type="match status" value="1"/>
</dbReference>
<dbReference type="NCBIfam" id="TIGR00738">
    <property type="entry name" value="rrf2_super"/>
    <property type="match status" value="1"/>
</dbReference>
<sequence length="157" mass="16875">MGVNISAKADYGMRALLELTGSYAVNPMAWLKGDAIATTQDIPMKFLEGILRQLRMSGIVASHRGAEGGYRLGRAPESITVADVIRALDGPLAAVRGQRPEDIAYHGTSENLQQIWVAVRGALRGVLESVTLADLASDHIPDGVKSLLTQPGAWERR</sequence>
<dbReference type="PROSITE" id="PS51197">
    <property type="entry name" value="HTH_RRF2_2"/>
    <property type="match status" value="1"/>
</dbReference>
<dbReference type="AlphaFoldDB" id="A0A6J7GFT8"/>
<dbReference type="GO" id="GO:0005829">
    <property type="term" value="C:cytosol"/>
    <property type="evidence" value="ECO:0007669"/>
    <property type="project" value="TreeGrafter"/>
</dbReference>
<dbReference type="PANTHER" id="PTHR33221:SF5">
    <property type="entry name" value="HTH-TYPE TRANSCRIPTIONAL REGULATOR ISCR"/>
    <property type="match status" value="1"/>
</dbReference>
<name>A0A6J7GFT8_9ZZZZ</name>
<evidence type="ECO:0000313" key="2">
    <source>
        <dbReference type="EMBL" id="CAB4906972.1"/>
    </source>
</evidence>
<dbReference type="InterPro" id="IPR036388">
    <property type="entry name" value="WH-like_DNA-bd_sf"/>
</dbReference>
<dbReference type="EMBL" id="CAFBMR010000011">
    <property type="protein sequence ID" value="CAB4906972.1"/>
    <property type="molecule type" value="Genomic_DNA"/>
</dbReference>
<reference evidence="2" key="1">
    <citation type="submission" date="2020-05" db="EMBL/GenBank/DDBJ databases">
        <authorList>
            <person name="Chiriac C."/>
            <person name="Salcher M."/>
            <person name="Ghai R."/>
            <person name="Kavagutti S V."/>
        </authorList>
    </citation>
    <scope>NUCLEOTIDE SEQUENCE</scope>
</reference>
<dbReference type="InterPro" id="IPR030489">
    <property type="entry name" value="TR_Rrf2-type_CS"/>
</dbReference>
<dbReference type="InterPro" id="IPR036390">
    <property type="entry name" value="WH_DNA-bd_sf"/>
</dbReference>